<dbReference type="KEGG" id="smo:SELMODRAFT_415905"/>
<gene>
    <name evidence="1" type="ORF">SELMODRAFT_415905</name>
</gene>
<keyword evidence="2" id="KW-1185">Reference proteome</keyword>
<sequence>MGGFGTKSGTLQIALFQDQARGEVPEWVQRKCSSDRNVCYPDQGYYMVTQQSDISASGGAAQLDHRRFYEALLKIIVESRVANWTIILHWQNERNALTTSPKWLSLAQPDGKKVFLILSYLV</sequence>
<reference evidence="1 2" key="1">
    <citation type="journal article" date="2011" name="Science">
        <title>The Selaginella genome identifies genetic changes associated with the evolution of vascular plants.</title>
        <authorList>
            <person name="Banks J.A."/>
            <person name="Nishiyama T."/>
            <person name="Hasebe M."/>
            <person name="Bowman J.L."/>
            <person name="Gribskov M."/>
            <person name="dePamphilis C."/>
            <person name="Albert V.A."/>
            <person name="Aono N."/>
            <person name="Aoyama T."/>
            <person name="Ambrose B.A."/>
            <person name="Ashton N.W."/>
            <person name="Axtell M.J."/>
            <person name="Barker E."/>
            <person name="Barker M.S."/>
            <person name="Bennetzen J.L."/>
            <person name="Bonawitz N.D."/>
            <person name="Chapple C."/>
            <person name="Cheng C."/>
            <person name="Correa L.G."/>
            <person name="Dacre M."/>
            <person name="DeBarry J."/>
            <person name="Dreyer I."/>
            <person name="Elias M."/>
            <person name="Engstrom E.M."/>
            <person name="Estelle M."/>
            <person name="Feng L."/>
            <person name="Finet C."/>
            <person name="Floyd S.K."/>
            <person name="Frommer W.B."/>
            <person name="Fujita T."/>
            <person name="Gramzow L."/>
            <person name="Gutensohn M."/>
            <person name="Harholt J."/>
            <person name="Hattori M."/>
            <person name="Heyl A."/>
            <person name="Hirai T."/>
            <person name="Hiwatashi Y."/>
            <person name="Ishikawa M."/>
            <person name="Iwata M."/>
            <person name="Karol K.G."/>
            <person name="Koehler B."/>
            <person name="Kolukisaoglu U."/>
            <person name="Kubo M."/>
            <person name="Kurata T."/>
            <person name="Lalonde S."/>
            <person name="Li K."/>
            <person name="Li Y."/>
            <person name="Litt A."/>
            <person name="Lyons E."/>
            <person name="Manning G."/>
            <person name="Maruyama T."/>
            <person name="Michael T.P."/>
            <person name="Mikami K."/>
            <person name="Miyazaki S."/>
            <person name="Morinaga S."/>
            <person name="Murata T."/>
            <person name="Mueller-Roeber B."/>
            <person name="Nelson D.R."/>
            <person name="Obara M."/>
            <person name="Oguri Y."/>
            <person name="Olmstead R.G."/>
            <person name="Onodera N."/>
            <person name="Petersen B.L."/>
            <person name="Pils B."/>
            <person name="Prigge M."/>
            <person name="Rensing S.A."/>
            <person name="Riano-Pachon D.M."/>
            <person name="Roberts A.W."/>
            <person name="Sato Y."/>
            <person name="Scheller H.V."/>
            <person name="Schulz B."/>
            <person name="Schulz C."/>
            <person name="Shakirov E.V."/>
            <person name="Shibagaki N."/>
            <person name="Shinohara N."/>
            <person name="Shippen D.E."/>
            <person name="Soerensen I."/>
            <person name="Sotooka R."/>
            <person name="Sugimoto N."/>
            <person name="Sugita M."/>
            <person name="Sumikawa N."/>
            <person name="Tanurdzic M."/>
            <person name="Theissen G."/>
            <person name="Ulvskov P."/>
            <person name="Wakazuki S."/>
            <person name="Weng J.K."/>
            <person name="Willats W.W."/>
            <person name="Wipf D."/>
            <person name="Wolf P.G."/>
            <person name="Yang L."/>
            <person name="Zimmer A.D."/>
            <person name="Zhu Q."/>
            <person name="Mitros T."/>
            <person name="Hellsten U."/>
            <person name="Loque D."/>
            <person name="Otillar R."/>
            <person name="Salamov A."/>
            <person name="Schmutz J."/>
            <person name="Shapiro H."/>
            <person name="Lindquist E."/>
            <person name="Lucas S."/>
            <person name="Rokhsar D."/>
            <person name="Grigoriev I.V."/>
        </authorList>
    </citation>
    <scope>NUCLEOTIDE SEQUENCE [LARGE SCALE GENOMIC DNA]</scope>
</reference>
<dbReference type="AlphaFoldDB" id="D8RYK0"/>
<dbReference type="InParanoid" id="D8RYK0"/>
<proteinExistence type="predicted"/>
<evidence type="ECO:0000313" key="2">
    <source>
        <dbReference type="Proteomes" id="UP000001514"/>
    </source>
</evidence>
<dbReference type="Gramene" id="EFJ22737">
    <property type="protein sequence ID" value="EFJ22737"/>
    <property type="gene ID" value="SELMODRAFT_415905"/>
</dbReference>
<dbReference type="HOGENOM" id="CLU_2030726_0_0_1"/>
<accession>D8RYK0</accession>
<dbReference type="Proteomes" id="UP000001514">
    <property type="component" value="Unassembled WGS sequence"/>
</dbReference>
<organism evidence="2">
    <name type="scientific">Selaginella moellendorffii</name>
    <name type="common">Spikemoss</name>
    <dbReference type="NCBI Taxonomy" id="88036"/>
    <lineage>
        <taxon>Eukaryota</taxon>
        <taxon>Viridiplantae</taxon>
        <taxon>Streptophyta</taxon>
        <taxon>Embryophyta</taxon>
        <taxon>Tracheophyta</taxon>
        <taxon>Lycopodiopsida</taxon>
        <taxon>Selaginellales</taxon>
        <taxon>Selaginellaceae</taxon>
        <taxon>Selaginella</taxon>
    </lineage>
</organism>
<protein>
    <submittedName>
        <fullName evidence="1">Uncharacterized protein</fullName>
    </submittedName>
</protein>
<name>D8RYK0_SELML</name>
<dbReference type="EMBL" id="GL377594">
    <property type="protein sequence ID" value="EFJ22737.1"/>
    <property type="molecule type" value="Genomic_DNA"/>
</dbReference>
<evidence type="ECO:0000313" key="1">
    <source>
        <dbReference type="EMBL" id="EFJ22737.1"/>
    </source>
</evidence>